<dbReference type="AlphaFoldDB" id="A0A423VII3"/>
<dbReference type="PANTHER" id="PTHR43861">
    <property type="entry name" value="TRANS-ACONITATE 2-METHYLTRANSFERASE-RELATED"/>
    <property type="match status" value="1"/>
</dbReference>
<dbReference type="InterPro" id="IPR041698">
    <property type="entry name" value="Methyltransf_25"/>
</dbReference>
<organism evidence="4 5">
    <name type="scientific">Cytospora chrysosperma</name>
    <name type="common">Cytospora canker fungus</name>
    <name type="synonym">Sphaeria chrysosperma</name>
    <dbReference type="NCBI Taxonomy" id="252740"/>
    <lineage>
        <taxon>Eukaryota</taxon>
        <taxon>Fungi</taxon>
        <taxon>Dikarya</taxon>
        <taxon>Ascomycota</taxon>
        <taxon>Pezizomycotina</taxon>
        <taxon>Sordariomycetes</taxon>
        <taxon>Sordariomycetidae</taxon>
        <taxon>Diaporthales</taxon>
        <taxon>Cytosporaceae</taxon>
        <taxon>Cytospora</taxon>
    </lineage>
</organism>
<dbReference type="PANTHER" id="PTHR43861:SF1">
    <property type="entry name" value="TRANS-ACONITATE 2-METHYLTRANSFERASE"/>
    <property type="match status" value="1"/>
</dbReference>
<dbReference type="STRING" id="252740.A0A423VII3"/>
<dbReference type="InterPro" id="IPR029063">
    <property type="entry name" value="SAM-dependent_MTases_sf"/>
</dbReference>
<evidence type="ECO:0000313" key="4">
    <source>
        <dbReference type="EMBL" id="ROV90732.1"/>
    </source>
</evidence>
<keyword evidence="5" id="KW-1185">Reference proteome</keyword>
<evidence type="ECO:0000259" key="3">
    <source>
        <dbReference type="Pfam" id="PF13649"/>
    </source>
</evidence>
<evidence type="ECO:0000313" key="5">
    <source>
        <dbReference type="Proteomes" id="UP000284375"/>
    </source>
</evidence>
<dbReference type="CDD" id="cd02440">
    <property type="entry name" value="AdoMet_MTases"/>
    <property type="match status" value="1"/>
</dbReference>
<dbReference type="EMBL" id="LJZO01000048">
    <property type="protein sequence ID" value="ROV90732.1"/>
    <property type="molecule type" value="Genomic_DNA"/>
</dbReference>
<gene>
    <name evidence="4" type="ORF">VSDG_08283</name>
</gene>
<proteinExistence type="predicted"/>
<keyword evidence="1" id="KW-0489">Methyltransferase</keyword>
<dbReference type="Proteomes" id="UP000284375">
    <property type="component" value="Unassembled WGS sequence"/>
</dbReference>
<name>A0A423VII3_CYTCH</name>
<dbReference type="GO" id="GO:0008168">
    <property type="term" value="F:methyltransferase activity"/>
    <property type="evidence" value="ECO:0007669"/>
    <property type="project" value="UniProtKB-KW"/>
</dbReference>
<dbReference type="OrthoDB" id="3647at2759"/>
<keyword evidence="2" id="KW-0808">Transferase</keyword>
<dbReference type="GO" id="GO:0032259">
    <property type="term" value="P:methylation"/>
    <property type="evidence" value="ECO:0007669"/>
    <property type="project" value="UniProtKB-KW"/>
</dbReference>
<protein>
    <recommendedName>
        <fullName evidence="3">Methyltransferase domain-containing protein</fullName>
    </recommendedName>
</protein>
<dbReference type="Gene3D" id="3.40.50.150">
    <property type="entry name" value="Vaccinia Virus protein VP39"/>
    <property type="match status" value="1"/>
</dbReference>
<comment type="caution">
    <text evidence="4">The sequence shown here is derived from an EMBL/GenBank/DDBJ whole genome shotgun (WGS) entry which is preliminary data.</text>
</comment>
<evidence type="ECO:0000256" key="2">
    <source>
        <dbReference type="ARBA" id="ARBA00022679"/>
    </source>
</evidence>
<dbReference type="Pfam" id="PF13649">
    <property type="entry name" value="Methyltransf_25"/>
    <property type="match status" value="1"/>
</dbReference>
<evidence type="ECO:0000256" key="1">
    <source>
        <dbReference type="ARBA" id="ARBA00022603"/>
    </source>
</evidence>
<dbReference type="SUPFAM" id="SSF53335">
    <property type="entry name" value="S-adenosyl-L-methionine-dependent methyltransferases"/>
    <property type="match status" value="1"/>
</dbReference>
<feature type="domain" description="Methyltransferase" evidence="3">
    <location>
        <begin position="44"/>
        <end position="145"/>
    </location>
</feature>
<sequence>MASQYDAIGAKYAVFKTLPTSIVERENVRQAIAPYLSKSPHPRVLDLACGTGYYSKSVIEWGADYVLGVDISSGMVDAAKESISQSDKYAGKIKVKVGNALDLGKLDGEEPFDIVIGAWLLNYASNLDEMTNMFQSISANLKKGGVFIGLTPPQAEDIDAIVKRQMETLVDVPETFPIQVKYLERLESGLGWKTEVSNASGGEKVTFRNFHLNKDVYEQGARKGGLGGKLSWPEVIIPEEARATLTEDVWEMYDRVGGHMSVLVVEMEHGLD</sequence>
<accession>A0A423VII3</accession>
<reference evidence="4 5" key="1">
    <citation type="submission" date="2015-09" db="EMBL/GenBank/DDBJ databases">
        <title>Host preference determinants of Valsa canker pathogens revealed by comparative genomics.</title>
        <authorList>
            <person name="Yin Z."/>
            <person name="Huang L."/>
        </authorList>
    </citation>
    <scope>NUCLEOTIDE SEQUENCE [LARGE SCALE GENOMIC DNA]</scope>
    <source>
        <strain evidence="4 5">YSFL</strain>
    </source>
</reference>